<comment type="caution">
    <text evidence="2">The sequence shown here is derived from an EMBL/GenBank/DDBJ whole genome shotgun (WGS) entry which is preliminary data.</text>
</comment>
<feature type="non-terminal residue" evidence="2">
    <location>
        <position position="796"/>
    </location>
</feature>
<gene>
    <name evidence="2" type="ORF">BGZ70_002022</name>
</gene>
<feature type="region of interest" description="Disordered" evidence="1">
    <location>
        <begin position="488"/>
        <end position="521"/>
    </location>
</feature>
<evidence type="ECO:0000313" key="3">
    <source>
        <dbReference type="Proteomes" id="UP000738359"/>
    </source>
</evidence>
<protein>
    <submittedName>
        <fullName evidence="2">Uncharacterized protein</fullName>
    </submittedName>
</protein>
<reference evidence="2" key="1">
    <citation type="journal article" date="2020" name="Fungal Divers.">
        <title>Resolving the Mortierellaceae phylogeny through synthesis of multi-gene phylogenetics and phylogenomics.</title>
        <authorList>
            <person name="Vandepol N."/>
            <person name="Liber J."/>
            <person name="Desiro A."/>
            <person name="Na H."/>
            <person name="Kennedy M."/>
            <person name="Barry K."/>
            <person name="Grigoriev I.V."/>
            <person name="Miller A.N."/>
            <person name="O'Donnell K."/>
            <person name="Stajich J.E."/>
            <person name="Bonito G."/>
        </authorList>
    </citation>
    <scope>NUCLEOTIDE SEQUENCE</scope>
    <source>
        <strain evidence="2">CK1249</strain>
    </source>
</reference>
<dbReference type="Proteomes" id="UP000738359">
    <property type="component" value="Unassembled WGS sequence"/>
</dbReference>
<name>A0A9P6LX23_MORAP</name>
<feature type="region of interest" description="Disordered" evidence="1">
    <location>
        <begin position="209"/>
        <end position="319"/>
    </location>
</feature>
<dbReference type="EMBL" id="JAAAHY010001476">
    <property type="protein sequence ID" value="KAF9948882.1"/>
    <property type="molecule type" value="Genomic_DNA"/>
</dbReference>
<feature type="compositionally biased region" description="Basic and acidic residues" evidence="1">
    <location>
        <begin position="488"/>
        <end position="506"/>
    </location>
</feature>
<dbReference type="AlphaFoldDB" id="A0A9P6LX23"/>
<feature type="compositionally biased region" description="Low complexity" evidence="1">
    <location>
        <begin position="773"/>
        <end position="796"/>
    </location>
</feature>
<evidence type="ECO:0000256" key="1">
    <source>
        <dbReference type="SAM" id="MobiDB-lite"/>
    </source>
</evidence>
<keyword evidence="3" id="KW-1185">Reference proteome</keyword>
<feature type="region of interest" description="Disordered" evidence="1">
    <location>
        <begin position="1"/>
        <end position="45"/>
    </location>
</feature>
<organism evidence="2 3">
    <name type="scientific">Mortierella alpina</name>
    <name type="common">Oleaginous fungus</name>
    <name type="synonym">Mortierella renispora</name>
    <dbReference type="NCBI Taxonomy" id="64518"/>
    <lineage>
        <taxon>Eukaryota</taxon>
        <taxon>Fungi</taxon>
        <taxon>Fungi incertae sedis</taxon>
        <taxon>Mucoromycota</taxon>
        <taxon>Mortierellomycotina</taxon>
        <taxon>Mortierellomycetes</taxon>
        <taxon>Mortierellales</taxon>
        <taxon>Mortierellaceae</taxon>
        <taxon>Mortierella</taxon>
    </lineage>
</organism>
<feature type="region of interest" description="Disordered" evidence="1">
    <location>
        <begin position="764"/>
        <end position="796"/>
    </location>
</feature>
<proteinExistence type="predicted"/>
<accession>A0A9P6LX23</accession>
<feature type="region of interest" description="Disordered" evidence="1">
    <location>
        <begin position="572"/>
        <end position="600"/>
    </location>
</feature>
<feature type="region of interest" description="Disordered" evidence="1">
    <location>
        <begin position="675"/>
        <end position="695"/>
    </location>
</feature>
<feature type="compositionally biased region" description="Polar residues" evidence="1">
    <location>
        <begin position="580"/>
        <end position="597"/>
    </location>
</feature>
<evidence type="ECO:0000313" key="2">
    <source>
        <dbReference type="EMBL" id="KAF9948882.1"/>
    </source>
</evidence>
<sequence>MPWPWDPPPPALDAVSTPHDDNRSTDQLYIKPKHPSDTSAPTLGHFSLHQRDEDDSQALENKSTLCLGDFGTVLSFLQLEKRHSFMSHSANTSALPDPHTSAAPSLLHVADVAVVGTRSSNNGLWDLSMAMRYLEAHRTPRHSEPATILYSQPPLTLSSGNDMGSHHWTPKFDFADEVSHDDDAGMTTSADISVNHTDDGTAAVTTLHDQSQGIKDDGPGNDGLVELAGTRRRIKKKSARTMPIDEPTSSSNGGGHSSESEHKGTTEPGSGSDDHSNTPSRCNKPAVSDKQGSDLNVQSRAIEPPKTLVTPNTVPKKKRPWRAAKVLKEMKALFLSEQREQQEQHARRRLLGQVIVDRQKRGDSTGQALRQKICGTVSRNGLVSIASGEEQEGVIDHTPGCEPLIVQRPRSHYRNFWRPWEQDPTMENGPTLPSLACTTFASTTSTQSLSEEQCAGKKLLAMRVRDTFLVPNGVSHLVNALSQANTDVHADADKPTEFASQDRIDGDDNDDGDGVGKSPLNSATEFNTGLKAPFAQEVDIKVLPSERVFIFVDNSNILTGFYQHHQVHSSAQKGPVPLSESPSVETVQMSPSASPFATTHDIPFFTSDGKQNFTDTDSDEETVLYPCPHRDKAKLAKASTNGSLKECVKDSFNNGLPLADIKATDNHNDLSAPAATMEDQSRSYTTPTAPSGAKMVRGSHLLPKFDYNKFFELLRKNRPAARQVLVGSSPLFQELDEALEHQYETIILRRVRKFVQGELGALPVPVKQPRYPSNSNNNNNNSNNNSTAAAAAALPG</sequence>
<feature type="compositionally biased region" description="Pro residues" evidence="1">
    <location>
        <begin position="1"/>
        <end position="11"/>
    </location>
</feature>
<feature type="compositionally biased region" description="Basic residues" evidence="1">
    <location>
        <begin position="230"/>
        <end position="239"/>
    </location>
</feature>
<dbReference type="OrthoDB" id="5590473at2759"/>